<protein>
    <submittedName>
        <fullName evidence="1">DUF3991 domain-containing protein</fullName>
    </submittedName>
</protein>
<dbReference type="Gene3D" id="3.40.1360.10">
    <property type="match status" value="1"/>
</dbReference>
<proteinExistence type="predicted"/>
<dbReference type="OrthoDB" id="9803716at2"/>
<comment type="caution">
    <text evidence="1">The sequence shown here is derived from an EMBL/GenBank/DDBJ whole genome shotgun (WGS) entry which is preliminary data.</text>
</comment>
<dbReference type="Pfam" id="PF13155">
    <property type="entry name" value="Toprim_2"/>
    <property type="match status" value="1"/>
</dbReference>
<name>A0A6C2C1S5_9LACO</name>
<dbReference type="SUPFAM" id="SSF57783">
    <property type="entry name" value="Zinc beta-ribbon"/>
    <property type="match status" value="1"/>
</dbReference>
<evidence type="ECO:0000313" key="1">
    <source>
        <dbReference type="EMBL" id="TYC48010.1"/>
    </source>
</evidence>
<evidence type="ECO:0000313" key="2">
    <source>
        <dbReference type="Proteomes" id="UP000371977"/>
    </source>
</evidence>
<dbReference type="AlphaFoldDB" id="A0A6C2C1S5"/>
<reference evidence="1 2" key="1">
    <citation type="submission" date="2019-01" db="EMBL/GenBank/DDBJ databases">
        <title>Weissella sp. nov., a novel lactic acid bacterium isolated from animal feces.</title>
        <authorList>
            <person name="Wang L.-T."/>
        </authorList>
    </citation>
    <scope>NUCLEOTIDE SEQUENCE [LARGE SCALE GENOMIC DNA]</scope>
    <source>
        <strain evidence="1 2">8H-2</strain>
    </source>
</reference>
<dbReference type="Proteomes" id="UP000371977">
    <property type="component" value="Unassembled WGS sequence"/>
</dbReference>
<accession>A0A6C2C1S5</accession>
<dbReference type="RefSeq" id="WP_148623690.1">
    <property type="nucleotide sequence ID" value="NZ_SDGZ01000025.1"/>
</dbReference>
<sequence>MNYHSLKERQEAYNTARQMNILDVAQSLGMDMKKIGSGKEYEWRDHDALKITPAWNHFNYYSQTDENGERVHGGPIQLVQEIQHVSFGEAVAFLTGQDIEKFKYVPVERKEFEYKFKEHEYTDLTVEYLTKERGISQSTVKNLLKRGLIAQTNFTTDFENHKSEPVVVFKSIDAKGVVKGVSLQGIWAKEEYGQRGHLKRTLGDGNQGMVLKVGNPDLSNATPENPYTVFVFEAPIDMLSYYDLFKDNLNNAVLVAMNGKKPVVISNVLADAINPNARPELKEKALETVDKNMRSDIFKIVFAVDNDVHGIEFIDKINIENIPVVRHLPKMLPGKEKTDWNDMLRYVRSKAKTNSFEARLNKAQADNTGSVQPEKMAAKSI</sequence>
<keyword evidence="2" id="KW-1185">Reference proteome</keyword>
<organism evidence="1 2">
    <name type="scientific">Weissella muntiaci</name>
    <dbReference type="NCBI Taxonomy" id="2508881"/>
    <lineage>
        <taxon>Bacteria</taxon>
        <taxon>Bacillati</taxon>
        <taxon>Bacillota</taxon>
        <taxon>Bacilli</taxon>
        <taxon>Lactobacillales</taxon>
        <taxon>Lactobacillaceae</taxon>
        <taxon>Weissella</taxon>
    </lineage>
</organism>
<dbReference type="EMBL" id="SDGZ01000025">
    <property type="protein sequence ID" value="TYC48010.1"/>
    <property type="molecule type" value="Genomic_DNA"/>
</dbReference>
<gene>
    <name evidence="1" type="ORF">ESZ50_10300</name>
</gene>